<keyword evidence="2" id="KW-1185">Reference proteome</keyword>
<proteinExistence type="predicted"/>
<comment type="caution">
    <text evidence="1">The sequence shown here is derived from an EMBL/GenBank/DDBJ whole genome shotgun (WGS) entry which is preliminary data.</text>
</comment>
<organism evidence="1 2">
    <name type="scientific">Boeremia exigua</name>
    <dbReference type="NCBI Taxonomy" id="749465"/>
    <lineage>
        <taxon>Eukaryota</taxon>
        <taxon>Fungi</taxon>
        <taxon>Dikarya</taxon>
        <taxon>Ascomycota</taxon>
        <taxon>Pezizomycotina</taxon>
        <taxon>Dothideomycetes</taxon>
        <taxon>Pleosporomycetidae</taxon>
        <taxon>Pleosporales</taxon>
        <taxon>Pleosporineae</taxon>
        <taxon>Didymellaceae</taxon>
        <taxon>Boeremia</taxon>
    </lineage>
</organism>
<dbReference type="EMBL" id="JAPHNI010000737">
    <property type="protein sequence ID" value="KAJ8108522.1"/>
    <property type="molecule type" value="Genomic_DNA"/>
</dbReference>
<accession>A0ACC2HZN1</accession>
<sequence>MSADDDLAIAELEAQMQLLHADSDARLANCDKLVARIDARQKKDKERFVKVEKLLAEQKVAIIAPHILFAAQKLPDAILKLKVTEYDLQRKTDEYKRLEAKQLDARKSEIRVKKENRQLAKSMESLSAQLKGDCTPEDMRLKTENEMLKKELAMMKTQLKDKTDECEMKDRDINDLREDFAAYQSVTSSTWAHRHDACNELVAVLEEQCSTLTQQRDALESNLNTLHHKINTLTIERDSLQNQFTDAIKAHKMELEDYDSLKCQGSSSCTSCVLHLERSLRISRAAESQALQLVDQVNHDRMVAWNQLHEHQTRAVQEHYVAVGTWVSSQRAPSMSPTLVSPTYKPDGDNNDGWKFPNASSLSESGSVEFVL</sequence>
<name>A0ACC2HZN1_9PLEO</name>
<dbReference type="Proteomes" id="UP001153331">
    <property type="component" value="Unassembled WGS sequence"/>
</dbReference>
<evidence type="ECO:0000313" key="1">
    <source>
        <dbReference type="EMBL" id="KAJ8108522.1"/>
    </source>
</evidence>
<evidence type="ECO:0000313" key="2">
    <source>
        <dbReference type="Proteomes" id="UP001153331"/>
    </source>
</evidence>
<gene>
    <name evidence="1" type="ORF">OPT61_g8117</name>
</gene>
<protein>
    <submittedName>
        <fullName evidence="1">Uncharacterized protein</fullName>
    </submittedName>
</protein>
<reference evidence="1" key="1">
    <citation type="submission" date="2022-11" db="EMBL/GenBank/DDBJ databases">
        <title>Genome Sequence of Boeremia exigua.</title>
        <authorList>
            <person name="Buettner E."/>
        </authorList>
    </citation>
    <scope>NUCLEOTIDE SEQUENCE</scope>
    <source>
        <strain evidence="1">CU02</strain>
    </source>
</reference>